<dbReference type="OrthoDB" id="7764887at2759"/>
<evidence type="ECO:0000313" key="2">
    <source>
        <dbReference type="Proteomes" id="UP001107558"/>
    </source>
</evidence>
<comment type="caution">
    <text evidence="1">The sequence shown here is derived from an EMBL/GenBank/DDBJ whole genome shotgun (WGS) entry which is preliminary data.</text>
</comment>
<dbReference type="AlphaFoldDB" id="A0A9J6BCA2"/>
<protein>
    <submittedName>
        <fullName evidence="1">Uncharacterized protein</fullName>
    </submittedName>
</protein>
<proteinExistence type="predicted"/>
<keyword evidence="2" id="KW-1185">Reference proteome</keyword>
<dbReference type="Proteomes" id="UP001107558">
    <property type="component" value="Chromosome 4"/>
</dbReference>
<name>A0A9J6BCA2_POLVA</name>
<reference evidence="1" key="1">
    <citation type="submission" date="2021-03" db="EMBL/GenBank/DDBJ databases">
        <title>Chromosome level genome of the anhydrobiotic midge Polypedilum vanderplanki.</title>
        <authorList>
            <person name="Yoshida Y."/>
            <person name="Kikawada T."/>
            <person name="Gusev O."/>
        </authorList>
    </citation>
    <scope>NUCLEOTIDE SEQUENCE</scope>
    <source>
        <strain evidence="1">NIAS01</strain>
        <tissue evidence="1">Whole body or cell culture</tissue>
    </source>
</reference>
<gene>
    <name evidence="1" type="ORF">PVAND_015456</name>
</gene>
<dbReference type="SUPFAM" id="SSF53098">
    <property type="entry name" value="Ribonuclease H-like"/>
    <property type="match status" value="1"/>
</dbReference>
<dbReference type="InterPro" id="IPR012337">
    <property type="entry name" value="RNaseH-like_sf"/>
</dbReference>
<organism evidence="1 2">
    <name type="scientific">Polypedilum vanderplanki</name>
    <name type="common">Sleeping chironomid midge</name>
    <dbReference type="NCBI Taxonomy" id="319348"/>
    <lineage>
        <taxon>Eukaryota</taxon>
        <taxon>Metazoa</taxon>
        <taxon>Ecdysozoa</taxon>
        <taxon>Arthropoda</taxon>
        <taxon>Hexapoda</taxon>
        <taxon>Insecta</taxon>
        <taxon>Pterygota</taxon>
        <taxon>Neoptera</taxon>
        <taxon>Endopterygota</taxon>
        <taxon>Diptera</taxon>
        <taxon>Nematocera</taxon>
        <taxon>Chironomoidea</taxon>
        <taxon>Chironomidae</taxon>
        <taxon>Chironominae</taxon>
        <taxon>Polypedilum</taxon>
        <taxon>Polypedilum</taxon>
    </lineage>
</organism>
<sequence>MSKNEFSSNSDTMSIEVIVDINKTTQGLLKLFFEKFVSPTDMIENLHTLKQEFEAFNIQNFDLKQNILKAAPQIYKKIEREVKYFIPTIMLKSATRNGQNFFLVSLSFIKNAQIIERTIGLITNEDKLPKLLTKVGLTEEQILMINSDQGSNLLKTENLKTEAKNALRIVKEISTNKFPNNDEMKEIFDIIEDLENEDNEKEPEKVEIVDDDFGSYALKFVIHQVMSNYEDKITKIREVATNLMKENFDFLCDVQFSLSNTFLVIKEIKKFKRILQNHNNSELMLTDDIWAFIDEYLLTFKSVDKTIKETTKENLTINEFYIKWQKMQNEIQKIADGEEKLKSNVFEAFKSQEQKFLQNETFLGALVLDPRFKNFNDEQIEKATEELERIYEIAKYSDDDPTNIREEIAKFLNHKTEINADDFKILEFWQNKKNDENFKGLFEVSQVIFGAAILKKNKDFDGFALVYEEIKKCLNDEEINSVLIVKNNLELLDGVKFY</sequence>
<dbReference type="EMBL" id="JADBJN010000004">
    <property type="protein sequence ID" value="KAG5667476.1"/>
    <property type="molecule type" value="Genomic_DNA"/>
</dbReference>
<accession>A0A9J6BCA2</accession>
<evidence type="ECO:0000313" key="1">
    <source>
        <dbReference type="EMBL" id="KAG5667476.1"/>
    </source>
</evidence>